<evidence type="ECO:0000313" key="3">
    <source>
        <dbReference type="Proteomes" id="UP000290189"/>
    </source>
</evidence>
<accession>A0A3P3YN13</accession>
<name>A0A3P3YN13_PLABS</name>
<dbReference type="EMBL" id="OVEO01000018">
    <property type="protein sequence ID" value="SPR01605.1"/>
    <property type="molecule type" value="Genomic_DNA"/>
</dbReference>
<feature type="compositionally biased region" description="Basic residues" evidence="1">
    <location>
        <begin position="20"/>
        <end position="33"/>
    </location>
</feature>
<dbReference type="AlphaFoldDB" id="A0A3P3YN13"/>
<geneLocation type="mitochondrion" evidence="2"/>
<organism evidence="2 3">
    <name type="scientific">Plasmodiophora brassicae</name>
    <name type="common">Clubroot disease agent</name>
    <dbReference type="NCBI Taxonomy" id="37360"/>
    <lineage>
        <taxon>Eukaryota</taxon>
        <taxon>Sar</taxon>
        <taxon>Rhizaria</taxon>
        <taxon>Endomyxa</taxon>
        <taxon>Phytomyxea</taxon>
        <taxon>Plasmodiophorida</taxon>
        <taxon>Plasmodiophoridae</taxon>
        <taxon>Plasmodiophora</taxon>
    </lineage>
</organism>
<feature type="compositionally biased region" description="Basic and acidic residues" evidence="1">
    <location>
        <begin position="59"/>
        <end position="69"/>
    </location>
</feature>
<evidence type="ECO:0000313" key="2">
    <source>
        <dbReference type="EMBL" id="SPR01605.1"/>
    </source>
</evidence>
<protein>
    <submittedName>
        <fullName evidence="2">Uncharacterized protein</fullName>
    </submittedName>
</protein>
<keyword evidence="2" id="KW-0496">Mitochondrion</keyword>
<evidence type="ECO:0000256" key="1">
    <source>
        <dbReference type="SAM" id="MobiDB-lite"/>
    </source>
</evidence>
<dbReference type="Proteomes" id="UP000290189">
    <property type="component" value="Unassembled WGS sequence"/>
</dbReference>
<feature type="region of interest" description="Disordered" evidence="1">
    <location>
        <begin position="47"/>
        <end position="80"/>
    </location>
</feature>
<gene>
    <name evidence="2" type="ORF">PLBR_LOCUS8820</name>
</gene>
<feature type="compositionally biased region" description="Polar residues" evidence="1">
    <location>
        <begin position="7"/>
        <end position="17"/>
    </location>
</feature>
<reference evidence="2 3" key="1">
    <citation type="submission" date="2018-03" db="EMBL/GenBank/DDBJ databases">
        <authorList>
            <person name="Fogelqvist J."/>
        </authorList>
    </citation>
    <scope>NUCLEOTIDE SEQUENCE [LARGE SCALE GENOMIC DNA]</scope>
</reference>
<proteinExistence type="predicted"/>
<feature type="region of interest" description="Disordered" evidence="1">
    <location>
        <begin position="1"/>
        <end position="33"/>
    </location>
</feature>
<sequence>MDDVNNRRSMASDSSTLGRGRPHRRLSPSVVRHKSANRTVIPWRLDRTMVPTASQRSGSVDRRPDHHEGPAAANGDSSPASMNVANVMCKVRAAAALDIRPIGTEPAPKLTVAEFAAGRGVSETALQDLLAQAVRDDARTTLDPQAHVDYTIIMQSFGRGLQAHGALPIALLHDQLE</sequence>